<keyword evidence="2" id="KW-0812">Transmembrane</keyword>
<feature type="region of interest" description="Disordered" evidence="1">
    <location>
        <begin position="357"/>
        <end position="452"/>
    </location>
</feature>
<organism evidence="3 4">
    <name type="scientific">Tribolium castaneum</name>
    <name type="common">Red flour beetle</name>
    <dbReference type="NCBI Taxonomy" id="7070"/>
    <lineage>
        <taxon>Eukaryota</taxon>
        <taxon>Metazoa</taxon>
        <taxon>Ecdysozoa</taxon>
        <taxon>Arthropoda</taxon>
        <taxon>Hexapoda</taxon>
        <taxon>Insecta</taxon>
        <taxon>Pterygota</taxon>
        <taxon>Neoptera</taxon>
        <taxon>Endopterygota</taxon>
        <taxon>Coleoptera</taxon>
        <taxon>Polyphaga</taxon>
        <taxon>Cucujiformia</taxon>
        <taxon>Tenebrionidae</taxon>
        <taxon>Tenebrionidae incertae sedis</taxon>
        <taxon>Tribolium</taxon>
    </lineage>
</organism>
<reference evidence="3 4" key="2">
    <citation type="journal article" date="2010" name="Nucleic Acids Res.">
        <title>BeetleBase in 2010: revisions to provide comprehensive genomic information for Tribolium castaneum.</title>
        <authorList>
            <person name="Kim H.S."/>
            <person name="Murphy T."/>
            <person name="Xia J."/>
            <person name="Caragea D."/>
            <person name="Park Y."/>
            <person name="Beeman R.W."/>
            <person name="Lorenzen M.D."/>
            <person name="Butcher S."/>
            <person name="Manak J.R."/>
            <person name="Brown S.J."/>
        </authorList>
    </citation>
    <scope>GENOME REANNOTATION</scope>
    <source>
        <strain evidence="3 4">Georgia GA2</strain>
    </source>
</reference>
<evidence type="ECO:0000256" key="2">
    <source>
        <dbReference type="SAM" id="Phobius"/>
    </source>
</evidence>
<accession>A0A139WGP1</accession>
<feature type="compositionally biased region" description="Basic residues" evidence="1">
    <location>
        <begin position="409"/>
        <end position="436"/>
    </location>
</feature>
<protein>
    <submittedName>
        <fullName evidence="3">Uncharacterized protein</fullName>
    </submittedName>
</protein>
<dbReference type="AlphaFoldDB" id="A0A139WGP1"/>
<proteinExistence type="predicted"/>
<keyword evidence="2" id="KW-1133">Transmembrane helix</keyword>
<dbReference type="EMBL" id="KQ971346">
    <property type="protein sequence ID" value="KYB26977.1"/>
    <property type="molecule type" value="Genomic_DNA"/>
</dbReference>
<gene>
    <name evidence="3" type="primary">AUGUSTUS-3.0.2_33412</name>
    <name evidence="3" type="ORF">TcasGA2_TC033412</name>
</gene>
<evidence type="ECO:0000313" key="4">
    <source>
        <dbReference type="Proteomes" id="UP000007266"/>
    </source>
</evidence>
<dbReference type="STRING" id="7070.A0A139WGP1"/>
<dbReference type="InParanoid" id="A0A139WGP1"/>
<feature type="compositionally biased region" description="Polar residues" evidence="1">
    <location>
        <begin position="376"/>
        <end position="398"/>
    </location>
</feature>
<evidence type="ECO:0000256" key="1">
    <source>
        <dbReference type="SAM" id="MobiDB-lite"/>
    </source>
</evidence>
<evidence type="ECO:0000313" key="3">
    <source>
        <dbReference type="EMBL" id="KYB26977.1"/>
    </source>
</evidence>
<reference evidence="3 4" key="1">
    <citation type="journal article" date="2008" name="Nature">
        <title>The genome of the model beetle and pest Tribolium castaneum.</title>
        <authorList>
            <consortium name="Tribolium Genome Sequencing Consortium"/>
            <person name="Richards S."/>
            <person name="Gibbs R.A."/>
            <person name="Weinstock G.M."/>
            <person name="Brown S.J."/>
            <person name="Denell R."/>
            <person name="Beeman R.W."/>
            <person name="Gibbs R."/>
            <person name="Beeman R.W."/>
            <person name="Brown S.J."/>
            <person name="Bucher G."/>
            <person name="Friedrich M."/>
            <person name="Grimmelikhuijzen C.J."/>
            <person name="Klingler M."/>
            <person name="Lorenzen M."/>
            <person name="Richards S."/>
            <person name="Roth S."/>
            <person name="Schroder R."/>
            <person name="Tautz D."/>
            <person name="Zdobnov E.M."/>
            <person name="Muzny D."/>
            <person name="Gibbs R.A."/>
            <person name="Weinstock G.M."/>
            <person name="Attaway T."/>
            <person name="Bell S."/>
            <person name="Buhay C.J."/>
            <person name="Chandrabose M.N."/>
            <person name="Chavez D."/>
            <person name="Clerk-Blankenburg K.P."/>
            <person name="Cree A."/>
            <person name="Dao M."/>
            <person name="Davis C."/>
            <person name="Chacko J."/>
            <person name="Dinh H."/>
            <person name="Dugan-Rocha S."/>
            <person name="Fowler G."/>
            <person name="Garner T.T."/>
            <person name="Garnes J."/>
            <person name="Gnirke A."/>
            <person name="Hawes A."/>
            <person name="Hernandez J."/>
            <person name="Hines S."/>
            <person name="Holder M."/>
            <person name="Hume J."/>
            <person name="Jhangiani S.N."/>
            <person name="Joshi V."/>
            <person name="Khan Z.M."/>
            <person name="Jackson L."/>
            <person name="Kovar C."/>
            <person name="Kowis A."/>
            <person name="Lee S."/>
            <person name="Lewis L.R."/>
            <person name="Margolis J."/>
            <person name="Morgan M."/>
            <person name="Nazareth L.V."/>
            <person name="Nguyen N."/>
            <person name="Okwuonu G."/>
            <person name="Parker D."/>
            <person name="Richards S."/>
            <person name="Ruiz S.J."/>
            <person name="Santibanez J."/>
            <person name="Savard J."/>
            <person name="Scherer S.E."/>
            <person name="Schneider B."/>
            <person name="Sodergren E."/>
            <person name="Tautz D."/>
            <person name="Vattahil S."/>
            <person name="Villasana D."/>
            <person name="White C.S."/>
            <person name="Wright R."/>
            <person name="Park Y."/>
            <person name="Beeman R.W."/>
            <person name="Lord J."/>
            <person name="Oppert B."/>
            <person name="Lorenzen M."/>
            <person name="Brown S."/>
            <person name="Wang L."/>
            <person name="Savard J."/>
            <person name="Tautz D."/>
            <person name="Richards S."/>
            <person name="Weinstock G."/>
            <person name="Gibbs R.A."/>
            <person name="Liu Y."/>
            <person name="Worley K."/>
            <person name="Weinstock G."/>
            <person name="Elsik C.G."/>
            <person name="Reese J.T."/>
            <person name="Elhaik E."/>
            <person name="Landan G."/>
            <person name="Graur D."/>
            <person name="Arensburger P."/>
            <person name="Atkinson P."/>
            <person name="Beeman R.W."/>
            <person name="Beidler J."/>
            <person name="Brown S.J."/>
            <person name="Demuth J.P."/>
            <person name="Drury D.W."/>
            <person name="Du Y.Z."/>
            <person name="Fujiwara H."/>
            <person name="Lorenzen M."/>
            <person name="Maselli V."/>
            <person name="Osanai M."/>
            <person name="Park Y."/>
            <person name="Robertson H.M."/>
            <person name="Tu Z."/>
            <person name="Wang J.J."/>
            <person name="Wang S."/>
            <person name="Richards S."/>
            <person name="Song H."/>
            <person name="Zhang L."/>
            <person name="Sodergren E."/>
            <person name="Werner D."/>
            <person name="Stanke M."/>
            <person name="Morgenstern B."/>
            <person name="Solovyev V."/>
            <person name="Kosarev P."/>
            <person name="Brown G."/>
            <person name="Chen H.C."/>
            <person name="Ermolaeva O."/>
            <person name="Hlavina W."/>
            <person name="Kapustin Y."/>
            <person name="Kiryutin B."/>
            <person name="Kitts P."/>
            <person name="Maglott D."/>
            <person name="Pruitt K."/>
            <person name="Sapojnikov V."/>
            <person name="Souvorov A."/>
            <person name="Mackey A.J."/>
            <person name="Waterhouse R.M."/>
            <person name="Wyder S."/>
            <person name="Zdobnov E.M."/>
            <person name="Zdobnov E.M."/>
            <person name="Wyder S."/>
            <person name="Kriventseva E.V."/>
            <person name="Kadowaki T."/>
            <person name="Bork P."/>
            <person name="Aranda M."/>
            <person name="Bao R."/>
            <person name="Beermann A."/>
            <person name="Berns N."/>
            <person name="Bolognesi R."/>
            <person name="Bonneton F."/>
            <person name="Bopp D."/>
            <person name="Brown S.J."/>
            <person name="Bucher G."/>
            <person name="Butts T."/>
            <person name="Chaumot A."/>
            <person name="Denell R.E."/>
            <person name="Ferrier D.E."/>
            <person name="Friedrich M."/>
            <person name="Gordon C.M."/>
            <person name="Jindra M."/>
            <person name="Klingler M."/>
            <person name="Lan Q."/>
            <person name="Lattorff H.M."/>
            <person name="Laudet V."/>
            <person name="von Levetsow C."/>
            <person name="Liu Z."/>
            <person name="Lutz R."/>
            <person name="Lynch J.A."/>
            <person name="da Fonseca R.N."/>
            <person name="Posnien N."/>
            <person name="Reuter R."/>
            <person name="Roth S."/>
            <person name="Savard J."/>
            <person name="Schinko J.B."/>
            <person name="Schmitt C."/>
            <person name="Schoppmeier M."/>
            <person name="Schroder R."/>
            <person name="Shippy T.D."/>
            <person name="Simonnet F."/>
            <person name="Marques-Souza H."/>
            <person name="Tautz D."/>
            <person name="Tomoyasu Y."/>
            <person name="Trauner J."/>
            <person name="Van der Zee M."/>
            <person name="Vervoort M."/>
            <person name="Wittkopp N."/>
            <person name="Wimmer E.A."/>
            <person name="Yang X."/>
            <person name="Jones A.K."/>
            <person name="Sattelle D.B."/>
            <person name="Ebert P.R."/>
            <person name="Nelson D."/>
            <person name="Scott J.G."/>
            <person name="Beeman R.W."/>
            <person name="Muthukrishnan S."/>
            <person name="Kramer K.J."/>
            <person name="Arakane Y."/>
            <person name="Beeman R.W."/>
            <person name="Zhu Q."/>
            <person name="Hogenkamp D."/>
            <person name="Dixit R."/>
            <person name="Oppert B."/>
            <person name="Jiang H."/>
            <person name="Zou Z."/>
            <person name="Marshall J."/>
            <person name="Elpidina E."/>
            <person name="Vinokurov K."/>
            <person name="Oppert C."/>
            <person name="Zou Z."/>
            <person name="Evans J."/>
            <person name="Lu Z."/>
            <person name="Zhao P."/>
            <person name="Sumathipala N."/>
            <person name="Altincicek B."/>
            <person name="Vilcinskas A."/>
            <person name="Williams M."/>
            <person name="Hultmark D."/>
            <person name="Hetru C."/>
            <person name="Jiang H."/>
            <person name="Grimmelikhuijzen C.J."/>
            <person name="Hauser F."/>
            <person name="Cazzamali G."/>
            <person name="Williamson M."/>
            <person name="Park Y."/>
            <person name="Li B."/>
            <person name="Tanaka Y."/>
            <person name="Predel R."/>
            <person name="Neupert S."/>
            <person name="Schachtner J."/>
            <person name="Verleyen P."/>
            <person name="Raible F."/>
            <person name="Bork P."/>
            <person name="Friedrich M."/>
            <person name="Walden K.K."/>
            <person name="Robertson H.M."/>
            <person name="Angeli S."/>
            <person name="Foret S."/>
            <person name="Bucher G."/>
            <person name="Schuetz S."/>
            <person name="Maleszka R."/>
            <person name="Wimmer E.A."/>
            <person name="Beeman R.W."/>
            <person name="Lorenzen M."/>
            <person name="Tomoyasu Y."/>
            <person name="Miller S.C."/>
            <person name="Grossmann D."/>
            <person name="Bucher G."/>
        </authorList>
    </citation>
    <scope>NUCLEOTIDE SEQUENCE [LARGE SCALE GENOMIC DNA]</scope>
    <source>
        <strain evidence="3 4">Georgia GA2</strain>
    </source>
</reference>
<feature type="compositionally biased region" description="Acidic residues" evidence="1">
    <location>
        <begin position="441"/>
        <end position="452"/>
    </location>
</feature>
<dbReference type="Proteomes" id="UP000007266">
    <property type="component" value="Linkage group 6"/>
</dbReference>
<keyword evidence="4" id="KW-1185">Reference proteome</keyword>
<name>A0A139WGP1_TRICA</name>
<feature type="transmembrane region" description="Helical" evidence="2">
    <location>
        <begin position="283"/>
        <end position="306"/>
    </location>
</feature>
<keyword evidence="2" id="KW-0472">Membrane</keyword>
<sequence>MILEDLLPCTSILVIDSDEFVKDLVEYFRLVLEIVRKETRGKTKHITLLALTDLLGGYLRHAVLPIAKYAFYAGFIDYNSISILLGLFDELKLFLRSNGQGWAQPLPQNLDNLQIRPIPLQDPIAKEQCDNLIFVEKTEQSGHCDATLPLPFFDSNTKPSAIALPTKTCPLHNIEANTSSYLVMNFFVTSYKCLQLKNTKSENIDKFRCDFVRWIDDQVVPRLADEKFYAAFGGILRVRSTIIKLGVSGGGAEQHIDDFRQNTQTAQSQTLLAKFHMTKASMIIFAILVMLMIWVIFGTMCVYYRMKTVLKPCSPEGGRSTTTCTSLVSSKYSYQDKTKSSESSQGCFCIDDEDYTSSPPAEVKSRKKIEEEEDYTTTGSGPANDSSRTESRLPSITEMSEKTTSGKRTPSKKSSPKSRGTSKKTTPRSKKDGKKHNYLDSESEPETSSEEG</sequence>